<comment type="caution">
    <text evidence="5">The sequence shown here is derived from an EMBL/GenBank/DDBJ whole genome shotgun (WGS) entry which is preliminary data.</text>
</comment>
<keyword evidence="3" id="KW-0812">Transmembrane</keyword>
<evidence type="ECO:0000256" key="3">
    <source>
        <dbReference type="SAM" id="Phobius"/>
    </source>
</evidence>
<feature type="domain" description="GGDEF" evidence="4">
    <location>
        <begin position="139"/>
        <end position="268"/>
    </location>
</feature>
<evidence type="ECO:0000313" key="6">
    <source>
        <dbReference type="Proteomes" id="UP000309668"/>
    </source>
</evidence>
<dbReference type="PANTHER" id="PTHR45138">
    <property type="entry name" value="REGULATORY COMPONENTS OF SENSORY TRANSDUCTION SYSTEM"/>
    <property type="match status" value="1"/>
</dbReference>
<dbReference type="NCBIfam" id="TIGR00254">
    <property type="entry name" value="GGDEF"/>
    <property type="match status" value="1"/>
</dbReference>
<sequence length="268" mass="28281">MRADIDSTPDLPSAHARRMIALSLGAVLVPLVGFVLMEGVLRQWHWPLFLTLLTATLLGAIVAGFGLAGLVDPAAPGTSWLRLFAGGPRGTAPAAADAPPARASRAAVMHLKAAVNSDLLTGLYNRRGFYDELARRNSRGGTLAVLDGDRFTAINHQLGRAAGDRVLRAIAGRIADTIRPSDLAARWGGDEFVILFEAVARGDAEKIIRRIEASLLQHPVALLDGMAVSVNIGLAPCIDASDVVIEAAVKDAGEELYALKRQARAACA</sequence>
<accession>A0A5S3P636</accession>
<dbReference type="GO" id="GO:0052621">
    <property type="term" value="F:diguanylate cyclase activity"/>
    <property type="evidence" value="ECO:0007669"/>
    <property type="project" value="UniProtKB-EC"/>
</dbReference>
<dbReference type="InterPro" id="IPR050469">
    <property type="entry name" value="Diguanylate_Cyclase"/>
</dbReference>
<dbReference type="InterPro" id="IPR029787">
    <property type="entry name" value="Nucleotide_cyclase"/>
</dbReference>
<dbReference type="SMART" id="SM00267">
    <property type="entry name" value="GGDEF"/>
    <property type="match status" value="1"/>
</dbReference>
<dbReference type="AlphaFoldDB" id="A0A5S3P636"/>
<dbReference type="OrthoDB" id="9812260at2"/>
<dbReference type="SUPFAM" id="SSF55073">
    <property type="entry name" value="Nucleotide cyclase"/>
    <property type="match status" value="1"/>
</dbReference>
<proteinExistence type="predicted"/>
<dbReference type="InterPro" id="IPR043128">
    <property type="entry name" value="Rev_trsase/Diguanyl_cyclase"/>
</dbReference>
<gene>
    <name evidence="5" type="ORF">FEV51_09130</name>
</gene>
<dbReference type="PANTHER" id="PTHR45138:SF9">
    <property type="entry name" value="DIGUANYLATE CYCLASE DGCM-RELATED"/>
    <property type="match status" value="1"/>
</dbReference>
<dbReference type="PROSITE" id="PS50887">
    <property type="entry name" value="GGDEF"/>
    <property type="match status" value="1"/>
</dbReference>
<dbReference type="Proteomes" id="UP000309668">
    <property type="component" value="Unassembled WGS sequence"/>
</dbReference>
<dbReference type="InterPro" id="IPR000160">
    <property type="entry name" value="GGDEF_dom"/>
</dbReference>
<organism evidence="5 6">
    <name type="scientific">Qipengyuania marisflavi</name>
    <dbReference type="NCBI Taxonomy" id="2486356"/>
    <lineage>
        <taxon>Bacteria</taxon>
        <taxon>Pseudomonadati</taxon>
        <taxon>Pseudomonadota</taxon>
        <taxon>Alphaproteobacteria</taxon>
        <taxon>Sphingomonadales</taxon>
        <taxon>Erythrobacteraceae</taxon>
        <taxon>Qipengyuania</taxon>
    </lineage>
</organism>
<keyword evidence="3" id="KW-0472">Membrane</keyword>
<evidence type="ECO:0000256" key="2">
    <source>
        <dbReference type="ARBA" id="ARBA00034247"/>
    </source>
</evidence>
<comment type="catalytic activity">
    <reaction evidence="2">
        <text>2 GTP = 3',3'-c-di-GMP + 2 diphosphate</text>
        <dbReference type="Rhea" id="RHEA:24898"/>
        <dbReference type="ChEBI" id="CHEBI:33019"/>
        <dbReference type="ChEBI" id="CHEBI:37565"/>
        <dbReference type="ChEBI" id="CHEBI:58805"/>
        <dbReference type="EC" id="2.7.7.65"/>
    </reaction>
</comment>
<feature type="transmembrane region" description="Helical" evidence="3">
    <location>
        <begin position="48"/>
        <end position="71"/>
    </location>
</feature>
<dbReference type="Gene3D" id="3.30.70.270">
    <property type="match status" value="1"/>
</dbReference>
<reference evidence="5 6" key="1">
    <citation type="submission" date="2019-05" db="EMBL/GenBank/DDBJ databases">
        <title>Erythrobacter marisflavi sp. nov., isolated from isolated from water of an estuary environment.</title>
        <authorList>
            <person name="Yoon J.-H."/>
        </authorList>
    </citation>
    <scope>NUCLEOTIDE SEQUENCE [LARGE SCALE GENOMIC DNA]</scope>
    <source>
        <strain evidence="5 6">KEM-5</strain>
    </source>
</reference>
<dbReference type="Pfam" id="PF00990">
    <property type="entry name" value="GGDEF"/>
    <property type="match status" value="1"/>
</dbReference>
<evidence type="ECO:0000313" key="5">
    <source>
        <dbReference type="EMBL" id="TMM48424.1"/>
    </source>
</evidence>
<evidence type="ECO:0000256" key="1">
    <source>
        <dbReference type="ARBA" id="ARBA00012528"/>
    </source>
</evidence>
<feature type="transmembrane region" description="Helical" evidence="3">
    <location>
        <begin position="20"/>
        <end position="41"/>
    </location>
</feature>
<protein>
    <recommendedName>
        <fullName evidence="1">diguanylate cyclase</fullName>
        <ecNumber evidence="1">2.7.7.65</ecNumber>
    </recommendedName>
</protein>
<keyword evidence="3" id="KW-1133">Transmembrane helix</keyword>
<keyword evidence="6" id="KW-1185">Reference proteome</keyword>
<evidence type="ECO:0000259" key="4">
    <source>
        <dbReference type="PROSITE" id="PS50887"/>
    </source>
</evidence>
<dbReference type="RefSeq" id="WP_138618088.1">
    <property type="nucleotide sequence ID" value="NZ_VCAO01000003.1"/>
</dbReference>
<name>A0A5S3P636_9SPHN</name>
<dbReference type="EMBL" id="VCAO01000003">
    <property type="protein sequence ID" value="TMM48424.1"/>
    <property type="molecule type" value="Genomic_DNA"/>
</dbReference>
<dbReference type="EC" id="2.7.7.65" evidence="1"/>
<dbReference type="CDD" id="cd01949">
    <property type="entry name" value="GGDEF"/>
    <property type="match status" value="1"/>
</dbReference>